<name>A0A917QBZ9_9NOCA</name>
<accession>A0A917QBZ9</accession>
<reference evidence="1" key="1">
    <citation type="journal article" date="2014" name="Int. J. Syst. Evol. Microbiol.">
        <title>Complete genome sequence of Corynebacterium casei LMG S-19264T (=DSM 44701T), isolated from a smear-ripened cheese.</title>
        <authorList>
            <consortium name="US DOE Joint Genome Institute (JGI-PGF)"/>
            <person name="Walter F."/>
            <person name="Albersmeier A."/>
            <person name="Kalinowski J."/>
            <person name="Ruckert C."/>
        </authorList>
    </citation>
    <scope>NUCLEOTIDE SEQUENCE</scope>
    <source>
        <strain evidence="1">CGMCC 4.7278</strain>
    </source>
</reference>
<keyword evidence="2" id="KW-1185">Reference proteome</keyword>
<dbReference type="Pfam" id="PF20062">
    <property type="entry name" value="DUF6461"/>
    <property type="match status" value="1"/>
</dbReference>
<organism evidence="1 2">
    <name type="scientific">Nocardia camponoti</name>
    <dbReference type="NCBI Taxonomy" id="1616106"/>
    <lineage>
        <taxon>Bacteria</taxon>
        <taxon>Bacillati</taxon>
        <taxon>Actinomycetota</taxon>
        <taxon>Actinomycetes</taxon>
        <taxon>Mycobacteriales</taxon>
        <taxon>Nocardiaceae</taxon>
        <taxon>Nocardia</taxon>
    </lineage>
</organism>
<comment type="caution">
    <text evidence="1">The sequence shown here is derived from an EMBL/GenBank/DDBJ whole genome shotgun (WGS) entry which is preliminary data.</text>
</comment>
<proteinExistence type="predicted"/>
<protein>
    <submittedName>
        <fullName evidence="1">Uncharacterized protein</fullName>
    </submittedName>
</protein>
<dbReference type="InterPro" id="IPR045592">
    <property type="entry name" value="DUF6461"/>
</dbReference>
<evidence type="ECO:0000313" key="1">
    <source>
        <dbReference type="EMBL" id="GGK42616.1"/>
    </source>
</evidence>
<gene>
    <name evidence="1" type="ORF">GCM10011591_12800</name>
</gene>
<dbReference type="EMBL" id="BMMW01000001">
    <property type="protein sequence ID" value="GGK42616.1"/>
    <property type="molecule type" value="Genomic_DNA"/>
</dbReference>
<reference evidence="1" key="2">
    <citation type="submission" date="2020-09" db="EMBL/GenBank/DDBJ databases">
        <authorList>
            <person name="Sun Q."/>
            <person name="Zhou Y."/>
        </authorList>
    </citation>
    <scope>NUCLEOTIDE SEQUENCE</scope>
    <source>
        <strain evidence="1">CGMCC 4.7278</strain>
    </source>
</reference>
<evidence type="ECO:0000313" key="2">
    <source>
        <dbReference type="Proteomes" id="UP000612956"/>
    </source>
</evidence>
<dbReference type="AlphaFoldDB" id="A0A917QBZ9"/>
<sequence length="517" mass="54998">MLGQCLPERILGALELLVADLAVPAAPNVVALLPKPQDDRAVMFSYIAGGSEITSAVDRLMRLRPGAVELVSAMTARFSEHPDVVTQLRSTQTSGRSLDEAGVAAEHGGAYLALGVAVAAIVLRSLGECDDPTRVIGAGLIAACPLLREAPMPAAYAAAHLAKVREQYLYPRYSSGTVRAIDHQFALTETEFLATADFSENGLVAVVPGGIAVRTGRPDGIVSVRVVVFDKPPVDIESVHWDEVVEVSWTADRGLASVIGAIPSPGHGGFGSMDEQTPPWAGTYRVRVHATGRDDAHGQESYQLTVWQAPLAETQVHKRTDRLGHLLRGEAEPVPVANPEDAYRWVEQSAISEAATITLVAISDLDTVLRAFGADPALPQKIDALEERAMSGGDPWVTVVPLNNAVLAVEDNGFRGSQMPELEALSRGTRVASLFWNVNGVTQLSFATEGRVIAAFELGEPQHDPALGPVLSGLDFDDYRHRIAKGLVALERFTGVAFGKSDFARMGATGVGFAIPS</sequence>
<dbReference type="Proteomes" id="UP000612956">
    <property type="component" value="Unassembled WGS sequence"/>
</dbReference>